<accession>A0A4R1B846</accession>
<dbReference type="EMBL" id="SJZI01000050">
    <property type="protein sequence ID" value="TCJ12645.1"/>
    <property type="molecule type" value="Genomic_DNA"/>
</dbReference>
<keyword evidence="2" id="KW-1185">Reference proteome</keyword>
<dbReference type="RefSeq" id="WP_131450402.1">
    <property type="nucleotide sequence ID" value="NZ_SJZI01000050.1"/>
</dbReference>
<evidence type="ECO:0000313" key="2">
    <source>
        <dbReference type="Proteomes" id="UP000295334"/>
    </source>
</evidence>
<comment type="caution">
    <text evidence="1">The sequence shown here is derived from an EMBL/GenBank/DDBJ whole genome shotgun (WGS) entry which is preliminary data.</text>
</comment>
<protein>
    <recommendedName>
        <fullName evidence="3">FHA domain-containing protein</fullName>
    </recommendedName>
</protein>
<gene>
    <name evidence="1" type="ORF">EPD60_15375</name>
</gene>
<dbReference type="AlphaFoldDB" id="A0A4R1B846"/>
<evidence type="ECO:0000313" key="1">
    <source>
        <dbReference type="EMBL" id="TCJ12645.1"/>
    </source>
</evidence>
<dbReference type="OrthoDB" id="635356at2"/>
<dbReference type="Proteomes" id="UP000295334">
    <property type="component" value="Unassembled WGS sequence"/>
</dbReference>
<evidence type="ECO:0008006" key="3">
    <source>
        <dbReference type="Google" id="ProtNLM"/>
    </source>
</evidence>
<organism evidence="1 2">
    <name type="scientific">Flaviaesturariibacter flavus</name>
    <dbReference type="NCBI Taxonomy" id="2502780"/>
    <lineage>
        <taxon>Bacteria</taxon>
        <taxon>Pseudomonadati</taxon>
        <taxon>Bacteroidota</taxon>
        <taxon>Chitinophagia</taxon>
        <taxon>Chitinophagales</taxon>
        <taxon>Chitinophagaceae</taxon>
        <taxon>Flaviaestuariibacter</taxon>
    </lineage>
</organism>
<reference evidence="1 2" key="1">
    <citation type="submission" date="2019-03" db="EMBL/GenBank/DDBJ databases">
        <authorList>
            <person name="Kim M.K.M."/>
        </authorList>
    </citation>
    <scope>NUCLEOTIDE SEQUENCE [LARGE SCALE GENOMIC DNA]</scope>
    <source>
        <strain evidence="1 2">17J68-12</strain>
    </source>
</reference>
<proteinExistence type="predicted"/>
<name>A0A4R1B846_9BACT</name>
<sequence length="318" mass="35653">MSDKPSFWQRLGLHDWFVNKPEAAVPERNTGLSPERIYQFIQAQFGESVRTLSFANRVVFYQEYIVVFHPDDYARFQQERKGLLGMIAQECVTEFTRVLQEAAQAGRTVMPAGARWVFRFVSHPGYAPGDLGFIGKLLPEGGGQEAQPNLRVTYIPRQTGRAETSELSADSLSAFTYYSEGYYELPFRLELPSGKASGPSGSAGANARFEAIVPDREYAGKRIEFLMTGDEVMLTGPADPRNGGDVFRVPSEWVDTPHLHIRFSRAENKFYLAAFGEKTVVNEKEAPRSAPQQPDWIELPLNSRIVLNGIVGVNFYKA</sequence>